<dbReference type="AlphaFoldDB" id="A0AB39XMW9"/>
<dbReference type="InterPro" id="IPR013237">
    <property type="entry name" value="Phage_T7_Gp4_N"/>
</dbReference>
<feature type="domain" description="DNA primase/helicase Gp4 N-terminal Bacteriophage T7-like" evidence="1">
    <location>
        <begin position="34"/>
        <end position="71"/>
    </location>
</feature>
<sequence length="309" mass="33472">MAVTYNNTPLHERARGRWTSILPALGIHKSYLSGKNGPCPLCPGGRDRWRFDNKRGDGTWICSQCGAGQGITLALRFTGQPFKELATRIERILGEAPLEQIATERSAAEQRAALNKLWQASRPVQPGDPADMWMIGRGLHVGTYPRPLRTALRVRHSGPPVSWHPGMLAMVTDASGRPATIHRTYITSDGKKAPVDKVRMFCPGMVPAGGAVRLVAPADEMGVAEGIETAFAAMQLFSVPTWAALSDGGVEKFEPPAEVRRLVIFGDHDLNGAGQRAAYALAARLAGRVVVDVRIPDRVGTDWNDALRG</sequence>
<dbReference type="InterPro" id="IPR055570">
    <property type="entry name" value="DUF7146"/>
</dbReference>
<dbReference type="Pfam" id="PF08273">
    <property type="entry name" value="Zn_Ribbon_Prim"/>
    <property type="match status" value="1"/>
</dbReference>
<dbReference type="SMART" id="SM00778">
    <property type="entry name" value="Prim_Zn_Ribbon"/>
    <property type="match status" value="1"/>
</dbReference>
<dbReference type="GO" id="GO:0008270">
    <property type="term" value="F:zinc ion binding"/>
    <property type="evidence" value="ECO:0007669"/>
    <property type="project" value="InterPro"/>
</dbReference>
<reference evidence="2" key="1">
    <citation type="submission" date="2024-08" db="EMBL/GenBank/DDBJ databases">
        <authorList>
            <person name="Chaddad Z."/>
            <person name="Lamrabet M."/>
            <person name="Bouhnik O."/>
            <person name="Alami S."/>
            <person name="Wipf D."/>
            <person name="Courty P.E."/>
            <person name="Missbah El Idrissi M."/>
        </authorList>
    </citation>
    <scope>NUCLEOTIDE SEQUENCE</scope>
    <source>
        <strain evidence="2">LLZ17</strain>
    </source>
</reference>
<accession>A0AB39XMW9</accession>
<dbReference type="EMBL" id="CP165734">
    <property type="protein sequence ID" value="XDV58525.1"/>
    <property type="molecule type" value="Genomic_DNA"/>
</dbReference>
<dbReference type="GO" id="GO:0004386">
    <property type="term" value="F:helicase activity"/>
    <property type="evidence" value="ECO:0007669"/>
    <property type="project" value="InterPro"/>
</dbReference>
<dbReference type="Pfam" id="PF23639">
    <property type="entry name" value="DUF7146"/>
    <property type="match status" value="1"/>
</dbReference>
<organism evidence="2">
    <name type="scientific">Bradyrhizobium sp. LLZ17</name>
    <dbReference type="NCBI Taxonomy" id="3239388"/>
    <lineage>
        <taxon>Bacteria</taxon>
        <taxon>Pseudomonadati</taxon>
        <taxon>Pseudomonadota</taxon>
        <taxon>Alphaproteobacteria</taxon>
        <taxon>Hyphomicrobiales</taxon>
        <taxon>Nitrobacteraceae</taxon>
        <taxon>Bradyrhizobium</taxon>
    </lineage>
</organism>
<name>A0AB39XMW9_9BRAD</name>
<protein>
    <submittedName>
        <fullName evidence="2">Toprim domain-containing protein</fullName>
    </submittedName>
</protein>
<dbReference type="Pfam" id="PF13362">
    <property type="entry name" value="Toprim_3"/>
    <property type="match status" value="1"/>
</dbReference>
<dbReference type="InterPro" id="IPR006171">
    <property type="entry name" value="TOPRIM_dom"/>
</dbReference>
<proteinExistence type="predicted"/>
<evidence type="ECO:0000259" key="1">
    <source>
        <dbReference type="SMART" id="SM00778"/>
    </source>
</evidence>
<evidence type="ECO:0000313" key="2">
    <source>
        <dbReference type="EMBL" id="XDV58525.1"/>
    </source>
</evidence>
<dbReference type="SUPFAM" id="SSF57783">
    <property type="entry name" value="Zinc beta-ribbon"/>
    <property type="match status" value="1"/>
</dbReference>
<dbReference type="RefSeq" id="WP_369723088.1">
    <property type="nucleotide sequence ID" value="NZ_CP165734.1"/>
</dbReference>
<gene>
    <name evidence="2" type="ORF">AB8Z38_03105</name>
</gene>